<evidence type="ECO:0000313" key="2">
    <source>
        <dbReference type="EMBL" id="KAJ8509825.1"/>
    </source>
</evidence>
<gene>
    <name evidence="2" type="ORF">OPV22_000259</name>
</gene>
<evidence type="ECO:0000313" key="3">
    <source>
        <dbReference type="Proteomes" id="UP001222027"/>
    </source>
</evidence>
<reference evidence="2 3" key="1">
    <citation type="submission" date="2022-12" db="EMBL/GenBank/DDBJ databases">
        <title>Chromosome-scale assembly of the Ensete ventricosum genome.</title>
        <authorList>
            <person name="Dussert Y."/>
            <person name="Stocks J."/>
            <person name="Wendawek A."/>
            <person name="Woldeyes F."/>
            <person name="Nichols R.A."/>
            <person name="Borrell J.S."/>
        </authorList>
    </citation>
    <scope>NUCLEOTIDE SEQUENCE [LARGE SCALE GENOMIC DNA]</scope>
    <source>
        <strain evidence="3">cv. Maze</strain>
        <tissue evidence="2">Seeds</tissue>
    </source>
</reference>
<dbReference type="AlphaFoldDB" id="A0AAV8QA76"/>
<comment type="caution">
    <text evidence="2">The sequence shown here is derived from an EMBL/GenBank/DDBJ whole genome shotgun (WGS) entry which is preliminary data.</text>
</comment>
<feature type="compositionally biased region" description="Polar residues" evidence="1">
    <location>
        <begin position="13"/>
        <end position="22"/>
    </location>
</feature>
<organism evidence="2 3">
    <name type="scientific">Ensete ventricosum</name>
    <name type="common">Abyssinian banana</name>
    <name type="synonym">Musa ensete</name>
    <dbReference type="NCBI Taxonomy" id="4639"/>
    <lineage>
        <taxon>Eukaryota</taxon>
        <taxon>Viridiplantae</taxon>
        <taxon>Streptophyta</taxon>
        <taxon>Embryophyta</taxon>
        <taxon>Tracheophyta</taxon>
        <taxon>Spermatophyta</taxon>
        <taxon>Magnoliopsida</taxon>
        <taxon>Liliopsida</taxon>
        <taxon>Zingiberales</taxon>
        <taxon>Musaceae</taxon>
        <taxon>Ensete</taxon>
    </lineage>
</organism>
<accession>A0AAV8QA76</accession>
<protein>
    <submittedName>
        <fullName evidence="2">Uncharacterized protein</fullName>
    </submittedName>
</protein>
<dbReference type="Proteomes" id="UP001222027">
    <property type="component" value="Unassembled WGS sequence"/>
</dbReference>
<name>A0AAV8QA76_ENSVE</name>
<keyword evidence="3" id="KW-1185">Reference proteome</keyword>
<sequence length="206" mass="22558">MGVGEPMDGSGNPKINGSKTIGSSSSSCLEAGSYTFLPSRNLVISSRRRIAFTSPFPLAQAAELLHPASSAARGGDDFVVSKHQRSADDFTQTTFLVRKAWVAQCDHRLKSGGVSANKSSKVTWTNRQRVQEPLEHSLEQKAMTIDDLNLKLNQNIETDPILACPPPVPFASTHDLTAVEGTTEPLQLSPELLHLPSWGRWRCYWT</sequence>
<feature type="region of interest" description="Disordered" evidence="1">
    <location>
        <begin position="1"/>
        <end position="22"/>
    </location>
</feature>
<evidence type="ECO:0000256" key="1">
    <source>
        <dbReference type="SAM" id="MobiDB-lite"/>
    </source>
</evidence>
<dbReference type="EMBL" id="JAQQAF010000001">
    <property type="protein sequence ID" value="KAJ8509825.1"/>
    <property type="molecule type" value="Genomic_DNA"/>
</dbReference>
<proteinExistence type="predicted"/>